<dbReference type="EMBL" id="CAJVPM010000823">
    <property type="protein sequence ID" value="CAG8452790.1"/>
    <property type="molecule type" value="Genomic_DNA"/>
</dbReference>
<name>A0ACA9K559_9GLOM</name>
<evidence type="ECO:0000313" key="1">
    <source>
        <dbReference type="EMBL" id="CAG8452790.1"/>
    </source>
</evidence>
<reference evidence="1" key="1">
    <citation type="submission" date="2021-06" db="EMBL/GenBank/DDBJ databases">
        <authorList>
            <person name="Kallberg Y."/>
            <person name="Tangrot J."/>
            <person name="Rosling A."/>
        </authorList>
    </citation>
    <scope>NUCLEOTIDE SEQUENCE</scope>
    <source>
        <strain evidence="1">AU212A</strain>
    </source>
</reference>
<gene>
    <name evidence="1" type="ORF">SCALOS_LOCUS1262</name>
</gene>
<keyword evidence="2" id="KW-1185">Reference proteome</keyword>
<protein>
    <submittedName>
        <fullName evidence="1">8909_t:CDS:1</fullName>
    </submittedName>
</protein>
<organism evidence="1 2">
    <name type="scientific">Scutellospora calospora</name>
    <dbReference type="NCBI Taxonomy" id="85575"/>
    <lineage>
        <taxon>Eukaryota</taxon>
        <taxon>Fungi</taxon>
        <taxon>Fungi incertae sedis</taxon>
        <taxon>Mucoromycota</taxon>
        <taxon>Glomeromycotina</taxon>
        <taxon>Glomeromycetes</taxon>
        <taxon>Diversisporales</taxon>
        <taxon>Gigasporaceae</taxon>
        <taxon>Scutellospora</taxon>
    </lineage>
</organism>
<dbReference type="Proteomes" id="UP000789860">
    <property type="component" value="Unassembled WGS sequence"/>
</dbReference>
<accession>A0ACA9K559</accession>
<sequence>LTLENILTIACEFEESDEEDNIDKDYVENNKAEFKLFDGVLNLKESFDLNHDIFEEKSENNIIKIDNENVVEEQPNYDYNIDSLVDEIFT</sequence>
<comment type="caution">
    <text evidence="1">The sequence shown here is derived from an EMBL/GenBank/DDBJ whole genome shotgun (WGS) entry which is preliminary data.</text>
</comment>
<feature type="non-terminal residue" evidence="1">
    <location>
        <position position="1"/>
    </location>
</feature>
<proteinExistence type="predicted"/>
<evidence type="ECO:0000313" key="2">
    <source>
        <dbReference type="Proteomes" id="UP000789860"/>
    </source>
</evidence>